<evidence type="ECO:0000256" key="5">
    <source>
        <dbReference type="SAM" id="SignalP"/>
    </source>
</evidence>
<dbReference type="GO" id="GO:0004650">
    <property type="term" value="F:polygalacturonase activity"/>
    <property type="evidence" value="ECO:0007669"/>
    <property type="project" value="InterPro"/>
</dbReference>
<reference evidence="6 7" key="1">
    <citation type="submission" date="2016-10" db="EMBL/GenBank/DDBJ databases">
        <title>Arsenicibacter rosenii gen. nov., sp. nov., an efficient arsenic-methylating bacterium isolated from an arsenic-contaminated paddy soil.</title>
        <authorList>
            <person name="Huang K."/>
        </authorList>
    </citation>
    <scope>NUCLEOTIDE SEQUENCE [LARGE SCALE GENOMIC DNA]</scope>
    <source>
        <strain evidence="6 7">SM-1</strain>
    </source>
</reference>
<dbReference type="AlphaFoldDB" id="A0A1S2VBK5"/>
<evidence type="ECO:0000256" key="2">
    <source>
        <dbReference type="ARBA" id="ARBA00022801"/>
    </source>
</evidence>
<dbReference type="Gene3D" id="2.160.20.10">
    <property type="entry name" value="Single-stranded right-handed beta-helix, Pectin lyase-like"/>
    <property type="match status" value="1"/>
</dbReference>
<gene>
    <name evidence="6" type="ORF">BLX24_28670</name>
</gene>
<dbReference type="InterPro" id="IPR012334">
    <property type="entry name" value="Pectin_lyas_fold"/>
</dbReference>
<keyword evidence="2 4" id="KW-0378">Hydrolase</keyword>
<dbReference type="InterPro" id="IPR011050">
    <property type="entry name" value="Pectin_lyase_fold/virulence"/>
</dbReference>
<feature type="chain" id="PRO_5010193231" evidence="5">
    <location>
        <begin position="21"/>
        <end position="543"/>
    </location>
</feature>
<dbReference type="PANTHER" id="PTHR31339:SF9">
    <property type="entry name" value="PLASMIN AND FIBRONECTIN-BINDING PROTEIN A"/>
    <property type="match status" value="1"/>
</dbReference>
<dbReference type="GO" id="GO:0005975">
    <property type="term" value="P:carbohydrate metabolic process"/>
    <property type="evidence" value="ECO:0007669"/>
    <property type="project" value="InterPro"/>
</dbReference>
<evidence type="ECO:0000313" key="6">
    <source>
        <dbReference type="EMBL" id="OIN55695.1"/>
    </source>
</evidence>
<dbReference type="SMART" id="SM00710">
    <property type="entry name" value="PbH1"/>
    <property type="match status" value="6"/>
</dbReference>
<dbReference type="PANTHER" id="PTHR31339">
    <property type="entry name" value="PECTIN LYASE-RELATED"/>
    <property type="match status" value="1"/>
</dbReference>
<evidence type="ECO:0000256" key="3">
    <source>
        <dbReference type="ARBA" id="ARBA00023295"/>
    </source>
</evidence>
<organism evidence="6 7">
    <name type="scientific">Arsenicibacter rosenii</name>
    <dbReference type="NCBI Taxonomy" id="1750698"/>
    <lineage>
        <taxon>Bacteria</taxon>
        <taxon>Pseudomonadati</taxon>
        <taxon>Bacteroidota</taxon>
        <taxon>Cytophagia</taxon>
        <taxon>Cytophagales</taxon>
        <taxon>Spirosomataceae</taxon>
        <taxon>Arsenicibacter</taxon>
    </lineage>
</organism>
<dbReference type="EMBL" id="MORL01000042">
    <property type="protein sequence ID" value="OIN55695.1"/>
    <property type="molecule type" value="Genomic_DNA"/>
</dbReference>
<dbReference type="InterPro" id="IPR006626">
    <property type="entry name" value="PbH1"/>
</dbReference>
<sequence>MSKNLFFLLLLLPLSGIAQRKDYRINQFGAVADGETNNALVIQKLIDKVSASGGGRIIVPPGNYVTGTLFLKSGVELHVEKGGRLLGSPNRNHYDTRPVTEKKSLEDPVELNDRVALISARNQTNIGISGQGVIDGQGQELMLDIFNKLRNGEMKQDSAWIVKRPGQGRAFLINIVGCKQVTVKDITLKNCSEWVQDYRECDNVLIDHITVQSTTYWNNDGLDITDSKNVIIKNCFINSSDDSICLKSENPAGACENITIENCTVRSSANGLKFGTASHGGFRHIKVRNITVLDTYRSAIALESVDGGTLEDVDIQYVTAKKTGNAIFIKLGHRNTGGKVGTLRKVYIAHVQVETPLHKPDQGYPIEGPPDHLMPGVDKMPKRPSSYHIYGHPWLPYNLIPSSISGLPGHPVQDIVLEDITLTYGGRANKATAHIPPDKITTVPENADRYPDFSMFGELPAWGFYMRHAEGIQFKNVQIKYLEEDFRPALVFDDVKNITLTDVRIPAAKEMPVVLLNNAVEVKTSNLQLPANETNAIQRSNYK</sequence>
<keyword evidence="7" id="KW-1185">Reference proteome</keyword>
<evidence type="ECO:0000256" key="1">
    <source>
        <dbReference type="ARBA" id="ARBA00008834"/>
    </source>
</evidence>
<evidence type="ECO:0000256" key="4">
    <source>
        <dbReference type="RuleBase" id="RU361169"/>
    </source>
</evidence>
<dbReference type="SUPFAM" id="SSF51126">
    <property type="entry name" value="Pectin lyase-like"/>
    <property type="match status" value="1"/>
</dbReference>
<protein>
    <submittedName>
        <fullName evidence="6">Glycoside hydrolase</fullName>
    </submittedName>
</protein>
<keyword evidence="5" id="KW-0732">Signal</keyword>
<evidence type="ECO:0000313" key="7">
    <source>
        <dbReference type="Proteomes" id="UP000181790"/>
    </source>
</evidence>
<keyword evidence="3 4" id="KW-0326">Glycosidase</keyword>
<proteinExistence type="inferred from homology"/>
<dbReference type="Pfam" id="PF00295">
    <property type="entry name" value="Glyco_hydro_28"/>
    <property type="match status" value="1"/>
</dbReference>
<dbReference type="RefSeq" id="WP_071506670.1">
    <property type="nucleotide sequence ID" value="NZ_MORL01000042.1"/>
</dbReference>
<accession>A0A1S2VBK5</accession>
<comment type="caution">
    <text evidence="6">The sequence shown here is derived from an EMBL/GenBank/DDBJ whole genome shotgun (WGS) entry which is preliminary data.</text>
</comment>
<dbReference type="Proteomes" id="UP000181790">
    <property type="component" value="Unassembled WGS sequence"/>
</dbReference>
<dbReference type="OrthoDB" id="9795222at2"/>
<feature type="signal peptide" evidence="5">
    <location>
        <begin position="1"/>
        <end position="20"/>
    </location>
</feature>
<name>A0A1S2VBK5_9BACT</name>
<dbReference type="InterPro" id="IPR000743">
    <property type="entry name" value="Glyco_hydro_28"/>
</dbReference>
<comment type="similarity">
    <text evidence="1 4">Belongs to the glycosyl hydrolase 28 family.</text>
</comment>
<dbReference type="InterPro" id="IPR051801">
    <property type="entry name" value="GH28_Enzymes"/>
</dbReference>